<proteinExistence type="predicted"/>
<gene>
    <name evidence="1" type="ORF">S01H1_37560</name>
</gene>
<reference evidence="1" key="1">
    <citation type="journal article" date="2014" name="Front. Microbiol.">
        <title>High frequency of phylogenetically diverse reductive dehalogenase-homologous genes in deep subseafloor sedimentary metagenomes.</title>
        <authorList>
            <person name="Kawai M."/>
            <person name="Futagami T."/>
            <person name="Toyoda A."/>
            <person name="Takaki Y."/>
            <person name="Nishi S."/>
            <person name="Hori S."/>
            <person name="Arai W."/>
            <person name="Tsubouchi T."/>
            <person name="Morono Y."/>
            <person name="Uchiyama I."/>
            <person name="Ito T."/>
            <person name="Fujiyama A."/>
            <person name="Inagaki F."/>
            <person name="Takami H."/>
        </authorList>
    </citation>
    <scope>NUCLEOTIDE SEQUENCE</scope>
    <source>
        <strain evidence="1">Expedition CK06-06</strain>
    </source>
</reference>
<evidence type="ECO:0000313" key="1">
    <source>
        <dbReference type="EMBL" id="GAG12951.1"/>
    </source>
</evidence>
<feature type="non-terminal residue" evidence="1">
    <location>
        <position position="1"/>
    </location>
</feature>
<organism evidence="1">
    <name type="scientific">marine sediment metagenome</name>
    <dbReference type="NCBI Taxonomy" id="412755"/>
    <lineage>
        <taxon>unclassified sequences</taxon>
        <taxon>metagenomes</taxon>
        <taxon>ecological metagenomes</taxon>
    </lineage>
</organism>
<evidence type="ECO:0008006" key="2">
    <source>
        <dbReference type="Google" id="ProtNLM"/>
    </source>
</evidence>
<sequence>HTCEEYCPQNVKFFNVLNVLKNMAAKEGYAPPSWINQTRQVTQTGIVFPPEESWVRKREELSLRPLKGDAKGATKLIQSVGADRIKPRA</sequence>
<comment type="caution">
    <text evidence="1">The sequence shown here is derived from an EMBL/GenBank/DDBJ whole genome shotgun (WGS) entry which is preliminary data.</text>
</comment>
<protein>
    <recommendedName>
        <fullName evidence="2">4Fe-4S ferredoxin-type domain-containing protein</fullName>
    </recommendedName>
</protein>
<dbReference type="EMBL" id="BARS01023600">
    <property type="protein sequence ID" value="GAG12951.1"/>
    <property type="molecule type" value="Genomic_DNA"/>
</dbReference>
<dbReference type="AlphaFoldDB" id="X0WJW3"/>
<accession>X0WJW3</accession>
<name>X0WJW3_9ZZZZ</name>